<evidence type="ECO:0000256" key="5">
    <source>
        <dbReference type="ARBA" id="ARBA00022989"/>
    </source>
</evidence>
<feature type="transmembrane region" description="Helical" evidence="7">
    <location>
        <begin position="45"/>
        <end position="64"/>
    </location>
</feature>
<dbReference type="SUPFAM" id="SSF82689">
    <property type="entry name" value="Mechanosensitive channel protein MscS (YggB), C-terminal domain"/>
    <property type="match status" value="1"/>
</dbReference>
<evidence type="ECO:0000256" key="6">
    <source>
        <dbReference type="ARBA" id="ARBA00023136"/>
    </source>
</evidence>
<protein>
    <submittedName>
        <fullName evidence="10">Mechanosensitive ion channel family protein</fullName>
    </submittedName>
</protein>
<organism evidence="10">
    <name type="scientific">Pseudothermotoga hypogea</name>
    <dbReference type="NCBI Taxonomy" id="57487"/>
    <lineage>
        <taxon>Bacteria</taxon>
        <taxon>Thermotogati</taxon>
        <taxon>Thermotogota</taxon>
        <taxon>Thermotogae</taxon>
        <taxon>Thermotogales</taxon>
        <taxon>Thermotogaceae</taxon>
        <taxon>Pseudothermotoga</taxon>
    </lineage>
</organism>
<dbReference type="InterPro" id="IPR010920">
    <property type="entry name" value="LSM_dom_sf"/>
</dbReference>
<name>A0A832IAA0_9THEM</name>
<gene>
    <name evidence="10" type="ORF">ENW55_04710</name>
</gene>
<keyword evidence="4 7" id="KW-0812">Transmembrane</keyword>
<sequence length="260" mass="29435">MTVVIRLIKTAITVAVAYGAYRFLYASILKGAEKLGKELRMKNTLRIILFTITFVIALMVVLGIWRVNLLPYVTALGIGGIAVGLAIQEPLSNFISGLLVIFTGKLHENDVVEIDGITGIVEVVNYNHTVLRTFDGKHVLVPNKQVWNQRLINYWPTNVRRFTLKVSVSYGSDLEKVLEILRKCIEEEPFVEKSPERSNSIVFAEFGSSSIDFNVNFWVQRQNYFDALNSLANRIKRELEANGIVIPFPQLDVHIKERVV</sequence>
<comment type="similarity">
    <text evidence="2">Belongs to the MscS (TC 1.A.23) family.</text>
</comment>
<reference evidence="10" key="1">
    <citation type="journal article" date="2020" name="mSystems">
        <title>Genome- and Community-Level Interaction Insights into Carbon Utilization and Element Cycling Functions of Hydrothermarchaeota in Hydrothermal Sediment.</title>
        <authorList>
            <person name="Zhou Z."/>
            <person name="Liu Y."/>
            <person name="Xu W."/>
            <person name="Pan J."/>
            <person name="Luo Z.H."/>
            <person name="Li M."/>
        </authorList>
    </citation>
    <scope>NUCLEOTIDE SEQUENCE [LARGE SCALE GENOMIC DNA]</scope>
    <source>
        <strain evidence="10">SpSt-86</strain>
    </source>
</reference>
<dbReference type="SUPFAM" id="SSF82861">
    <property type="entry name" value="Mechanosensitive channel protein MscS (YggB), transmembrane region"/>
    <property type="match status" value="1"/>
</dbReference>
<dbReference type="PANTHER" id="PTHR30221:SF1">
    <property type="entry name" value="SMALL-CONDUCTANCE MECHANOSENSITIVE CHANNEL"/>
    <property type="match status" value="1"/>
</dbReference>
<dbReference type="InterPro" id="IPR045275">
    <property type="entry name" value="MscS_archaea/bacteria_type"/>
</dbReference>
<dbReference type="InterPro" id="IPR011066">
    <property type="entry name" value="MscS_channel_C_sf"/>
</dbReference>
<keyword evidence="3" id="KW-1003">Cell membrane</keyword>
<dbReference type="AlphaFoldDB" id="A0A832IAA0"/>
<evidence type="ECO:0000313" key="10">
    <source>
        <dbReference type="EMBL" id="HGZ79267.1"/>
    </source>
</evidence>
<dbReference type="InterPro" id="IPR006685">
    <property type="entry name" value="MscS_channel_2nd"/>
</dbReference>
<feature type="transmembrane region" description="Helical" evidence="7">
    <location>
        <begin position="6"/>
        <end position="24"/>
    </location>
</feature>
<evidence type="ECO:0000256" key="1">
    <source>
        <dbReference type="ARBA" id="ARBA00004651"/>
    </source>
</evidence>
<dbReference type="Gene3D" id="1.10.287.1260">
    <property type="match status" value="1"/>
</dbReference>
<dbReference type="GO" id="GO:0008381">
    <property type="term" value="F:mechanosensitive monoatomic ion channel activity"/>
    <property type="evidence" value="ECO:0007669"/>
    <property type="project" value="InterPro"/>
</dbReference>
<feature type="domain" description="Mechanosensitive ion channel MscS" evidence="8">
    <location>
        <begin position="90"/>
        <end position="154"/>
    </location>
</feature>
<dbReference type="Pfam" id="PF21082">
    <property type="entry name" value="MS_channel_3rd"/>
    <property type="match status" value="1"/>
</dbReference>
<dbReference type="InterPro" id="IPR049278">
    <property type="entry name" value="MS_channel_C"/>
</dbReference>
<dbReference type="EMBL" id="DTKQ01000036">
    <property type="protein sequence ID" value="HGZ79267.1"/>
    <property type="molecule type" value="Genomic_DNA"/>
</dbReference>
<comment type="subcellular location">
    <subcellularLocation>
        <location evidence="1">Cell membrane</location>
        <topology evidence="1">Multi-pass membrane protein</topology>
    </subcellularLocation>
</comment>
<comment type="caution">
    <text evidence="10">The sequence shown here is derived from an EMBL/GenBank/DDBJ whole genome shotgun (WGS) entry which is preliminary data.</text>
</comment>
<keyword evidence="6 7" id="KW-0472">Membrane</keyword>
<dbReference type="Gene3D" id="3.30.70.100">
    <property type="match status" value="1"/>
</dbReference>
<feature type="domain" description="Mechanosensitive ion channel MscS C-terminal" evidence="9">
    <location>
        <begin position="163"/>
        <end position="246"/>
    </location>
</feature>
<evidence type="ECO:0000259" key="8">
    <source>
        <dbReference type="Pfam" id="PF00924"/>
    </source>
</evidence>
<dbReference type="Pfam" id="PF00924">
    <property type="entry name" value="MS_channel_2nd"/>
    <property type="match status" value="1"/>
</dbReference>
<dbReference type="InterPro" id="IPR011014">
    <property type="entry name" value="MscS_channel_TM-2"/>
</dbReference>
<evidence type="ECO:0000256" key="2">
    <source>
        <dbReference type="ARBA" id="ARBA00008017"/>
    </source>
</evidence>
<evidence type="ECO:0000259" key="9">
    <source>
        <dbReference type="Pfam" id="PF21082"/>
    </source>
</evidence>
<evidence type="ECO:0000256" key="3">
    <source>
        <dbReference type="ARBA" id="ARBA00022475"/>
    </source>
</evidence>
<evidence type="ECO:0000256" key="4">
    <source>
        <dbReference type="ARBA" id="ARBA00022692"/>
    </source>
</evidence>
<proteinExistence type="inferred from homology"/>
<evidence type="ECO:0000256" key="7">
    <source>
        <dbReference type="SAM" id="Phobius"/>
    </source>
</evidence>
<dbReference type="SUPFAM" id="SSF50182">
    <property type="entry name" value="Sm-like ribonucleoproteins"/>
    <property type="match status" value="1"/>
</dbReference>
<accession>A0A832IAA0</accession>
<dbReference type="Gene3D" id="2.30.30.60">
    <property type="match status" value="1"/>
</dbReference>
<dbReference type="InterPro" id="IPR023408">
    <property type="entry name" value="MscS_beta-dom_sf"/>
</dbReference>
<keyword evidence="5 7" id="KW-1133">Transmembrane helix</keyword>
<dbReference type="PANTHER" id="PTHR30221">
    <property type="entry name" value="SMALL-CONDUCTANCE MECHANOSENSITIVE CHANNEL"/>
    <property type="match status" value="1"/>
</dbReference>
<dbReference type="GO" id="GO:0005886">
    <property type="term" value="C:plasma membrane"/>
    <property type="evidence" value="ECO:0007669"/>
    <property type="project" value="UniProtKB-SubCell"/>
</dbReference>